<evidence type="ECO:0000256" key="2">
    <source>
        <dbReference type="ARBA" id="ARBA00010992"/>
    </source>
</evidence>
<evidence type="ECO:0000259" key="7">
    <source>
        <dbReference type="PROSITE" id="PS50850"/>
    </source>
</evidence>
<comment type="similarity">
    <text evidence="2">Belongs to the major facilitator superfamily. Sugar transporter (TC 2.A.1.1) family.</text>
</comment>
<evidence type="ECO:0000256" key="1">
    <source>
        <dbReference type="ARBA" id="ARBA00004141"/>
    </source>
</evidence>
<dbReference type="GO" id="GO:0016020">
    <property type="term" value="C:membrane"/>
    <property type="evidence" value="ECO:0007669"/>
    <property type="project" value="UniProtKB-SubCell"/>
</dbReference>
<comment type="caution">
    <text evidence="8">The sequence shown here is derived from an EMBL/GenBank/DDBJ whole genome shotgun (WGS) entry which is preliminary data.</text>
</comment>
<dbReference type="Proteomes" id="UP001152087">
    <property type="component" value="Unassembled WGS sequence"/>
</dbReference>
<evidence type="ECO:0000256" key="5">
    <source>
        <dbReference type="ARBA" id="ARBA00023136"/>
    </source>
</evidence>
<feature type="transmembrane region" description="Helical" evidence="6">
    <location>
        <begin position="69"/>
        <end position="89"/>
    </location>
</feature>
<dbReference type="Pfam" id="PF00083">
    <property type="entry name" value="Sugar_tr"/>
    <property type="match status" value="1"/>
</dbReference>
<comment type="subcellular location">
    <subcellularLocation>
        <location evidence="1">Membrane</location>
        <topology evidence="1">Multi-pass membrane protein</topology>
    </subcellularLocation>
</comment>
<dbReference type="PANTHER" id="PTHR48022">
    <property type="entry name" value="PLASTIDIC GLUCOSE TRANSPORTER 4"/>
    <property type="match status" value="1"/>
</dbReference>
<feature type="domain" description="Major facilitator superfamily (MFS) profile" evidence="7">
    <location>
        <begin position="33"/>
        <end position="288"/>
    </location>
</feature>
<feature type="transmembrane region" description="Helical" evidence="6">
    <location>
        <begin position="132"/>
        <end position="153"/>
    </location>
</feature>
<sequence>MVEDAASPKIADLIPDYGKPWYRVLYLVKLNALLLVPLLTSYVSGFDGSLLNGVQILPSWNEDFDHPSGSVLGIVSTIQVIGGIAALPFAPMLADRLGRRYGILIGSLIILAGAGIQGGGSSMGTFLGGRGLVGFGSSFIAVTAAPMIGELAYPSNRPIITAIYNTSWYLGSIVAAWVTYGTFKIPNSWSWRIPCILQAAPSLIQVVCIYFVPESPRLLVAHDRPQEAQRILSRYHAGSEEPNELVLAEMNEITVDIQNEELQNTASYMDFLKTNENRRRLFICISIL</sequence>
<dbReference type="InterPro" id="IPR005828">
    <property type="entry name" value="MFS_sugar_transport-like"/>
</dbReference>
<evidence type="ECO:0000256" key="6">
    <source>
        <dbReference type="SAM" id="Phobius"/>
    </source>
</evidence>
<dbReference type="PANTHER" id="PTHR48022:SF64">
    <property type="entry name" value="MAJOR FACILITATOR SUPERFAMILY (MFS) PROFILE DOMAIN-CONTAINING PROTEIN"/>
    <property type="match status" value="1"/>
</dbReference>
<dbReference type="GO" id="GO:0005351">
    <property type="term" value="F:carbohydrate:proton symporter activity"/>
    <property type="evidence" value="ECO:0007669"/>
    <property type="project" value="TreeGrafter"/>
</dbReference>
<feature type="transmembrane region" description="Helical" evidence="6">
    <location>
        <begin position="101"/>
        <end position="120"/>
    </location>
</feature>
<feature type="transmembrane region" description="Helical" evidence="6">
    <location>
        <begin position="24"/>
        <end position="43"/>
    </location>
</feature>
<evidence type="ECO:0000256" key="3">
    <source>
        <dbReference type="ARBA" id="ARBA00022692"/>
    </source>
</evidence>
<proteinExistence type="inferred from homology"/>
<evidence type="ECO:0000313" key="9">
    <source>
        <dbReference type="Proteomes" id="UP001152087"/>
    </source>
</evidence>
<keyword evidence="9" id="KW-1185">Reference proteome</keyword>
<dbReference type="InterPro" id="IPR050360">
    <property type="entry name" value="MFS_Sugar_Transporters"/>
</dbReference>
<dbReference type="Gene3D" id="1.20.1250.20">
    <property type="entry name" value="MFS general substrate transporter like domains"/>
    <property type="match status" value="1"/>
</dbReference>
<protein>
    <recommendedName>
        <fullName evidence="7">Major facilitator superfamily (MFS) profile domain-containing protein</fullName>
    </recommendedName>
</protein>
<dbReference type="EMBL" id="JAOQAV010000011">
    <property type="protein sequence ID" value="KAJ4190377.1"/>
    <property type="molecule type" value="Genomic_DNA"/>
</dbReference>
<name>A0A9W8R907_9HYPO</name>
<organism evidence="8 9">
    <name type="scientific">Fusarium falciforme</name>
    <dbReference type="NCBI Taxonomy" id="195108"/>
    <lineage>
        <taxon>Eukaryota</taxon>
        <taxon>Fungi</taxon>
        <taxon>Dikarya</taxon>
        <taxon>Ascomycota</taxon>
        <taxon>Pezizomycotina</taxon>
        <taxon>Sordariomycetes</taxon>
        <taxon>Hypocreomycetidae</taxon>
        <taxon>Hypocreales</taxon>
        <taxon>Nectriaceae</taxon>
        <taxon>Fusarium</taxon>
        <taxon>Fusarium solani species complex</taxon>
    </lineage>
</organism>
<dbReference type="AlphaFoldDB" id="A0A9W8R907"/>
<keyword evidence="4 6" id="KW-1133">Transmembrane helix</keyword>
<dbReference type="PROSITE" id="PS50850">
    <property type="entry name" value="MFS"/>
    <property type="match status" value="1"/>
</dbReference>
<reference evidence="8" key="1">
    <citation type="submission" date="2022-09" db="EMBL/GenBank/DDBJ databases">
        <title>Fusarium specimens isolated from Avocado Roots.</title>
        <authorList>
            <person name="Stajich J."/>
            <person name="Roper C."/>
            <person name="Heimlech-Rivalta G."/>
        </authorList>
    </citation>
    <scope>NUCLEOTIDE SEQUENCE</scope>
    <source>
        <strain evidence="8">A02</strain>
    </source>
</reference>
<feature type="transmembrane region" description="Helical" evidence="6">
    <location>
        <begin position="162"/>
        <end position="183"/>
    </location>
</feature>
<evidence type="ECO:0000256" key="4">
    <source>
        <dbReference type="ARBA" id="ARBA00022989"/>
    </source>
</evidence>
<keyword evidence="3 6" id="KW-0812">Transmembrane</keyword>
<dbReference type="SUPFAM" id="SSF103473">
    <property type="entry name" value="MFS general substrate transporter"/>
    <property type="match status" value="1"/>
</dbReference>
<gene>
    <name evidence="8" type="ORF">NW755_005518</name>
</gene>
<evidence type="ECO:0000313" key="8">
    <source>
        <dbReference type="EMBL" id="KAJ4190377.1"/>
    </source>
</evidence>
<keyword evidence="5 6" id="KW-0472">Membrane</keyword>
<dbReference type="InterPro" id="IPR020846">
    <property type="entry name" value="MFS_dom"/>
</dbReference>
<dbReference type="InterPro" id="IPR036259">
    <property type="entry name" value="MFS_trans_sf"/>
</dbReference>
<accession>A0A9W8R907</accession>